<proteinExistence type="predicted"/>
<dbReference type="NCBIfam" id="TIGR01560">
    <property type="entry name" value="put_DNA_pack"/>
    <property type="match status" value="1"/>
</dbReference>
<evidence type="ECO:0000313" key="2">
    <source>
        <dbReference type="Proteomes" id="UP000256941"/>
    </source>
</evidence>
<dbReference type="Proteomes" id="UP000256941">
    <property type="component" value="Unassembled WGS sequence"/>
</dbReference>
<dbReference type="InterPro" id="IPR021146">
    <property type="entry name" value="Phage_gp6-like_head-tail"/>
</dbReference>
<dbReference type="AlphaFoldDB" id="A0A3D9XA30"/>
<dbReference type="RefSeq" id="WP_116223011.1">
    <property type="nucleotide sequence ID" value="NZ_CP038197.1"/>
</dbReference>
<dbReference type="InterPro" id="IPR006450">
    <property type="entry name" value="Phage_HK97_gp6-like"/>
</dbReference>
<dbReference type="EMBL" id="QTUJ01000004">
    <property type="protein sequence ID" value="REF67395.1"/>
    <property type="molecule type" value="Genomic_DNA"/>
</dbReference>
<dbReference type="Pfam" id="PF05135">
    <property type="entry name" value="Phage_connect_1"/>
    <property type="match status" value="1"/>
</dbReference>
<protein>
    <submittedName>
        <fullName evidence="1">Gp6-like head-tail connector protein</fullName>
    </submittedName>
</protein>
<name>A0A3D9XA30_PARVE</name>
<reference evidence="1 2" key="1">
    <citation type="submission" date="2018-08" db="EMBL/GenBank/DDBJ databases">
        <title>Genomic Encyclopedia of Archaeal and Bacterial Type Strains, Phase II (KMG-II): from individual species to whole genera.</title>
        <authorList>
            <person name="Goeker M."/>
        </authorList>
    </citation>
    <scope>NUCLEOTIDE SEQUENCE [LARGE SCALE GENOMIC DNA]</scope>
    <source>
        <strain evidence="1 2">DSM 17099</strain>
    </source>
</reference>
<organism evidence="1 2">
    <name type="scientific">Paracoccus versutus</name>
    <name type="common">Thiobacillus versutus</name>
    <dbReference type="NCBI Taxonomy" id="34007"/>
    <lineage>
        <taxon>Bacteria</taxon>
        <taxon>Pseudomonadati</taxon>
        <taxon>Pseudomonadota</taxon>
        <taxon>Alphaproteobacteria</taxon>
        <taxon>Rhodobacterales</taxon>
        <taxon>Paracoccaceae</taxon>
        <taxon>Paracoccus</taxon>
    </lineage>
</organism>
<sequence length="102" mass="11610">MAIVTLEDMKDNLGLTPDQDADDTLIEGKIAAAQNHIERMLGFVIEERFGGVDQPEIPTAIREAVMQLATWWFENREAATDLTRELPFGVRDIVDGFREWTF</sequence>
<dbReference type="CDD" id="cd08054">
    <property type="entry name" value="gp6"/>
    <property type="match status" value="1"/>
</dbReference>
<evidence type="ECO:0000313" key="1">
    <source>
        <dbReference type="EMBL" id="REF67395.1"/>
    </source>
</evidence>
<comment type="caution">
    <text evidence="1">The sequence shown here is derived from an EMBL/GenBank/DDBJ whole genome shotgun (WGS) entry which is preliminary data.</text>
</comment>
<accession>A0A3D9XA30</accession>
<dbReference type="Gene3D" id="1.10.3230.30">
    <property type="entry name" value="Phage gp6-like head-tail connector protein"/>
    <property type="match status" value="1"/>
</dbReference>
<gene>
    <name evidence="1" type="ORF">BDD41_4420</name>
</gene>